<sequence>MPWCLFTLLVQLAYLPDRKRESITDDAGSIDSEISNDGRSDTANIDDLVRDYKKEQKEGMLDWFKVKKPENVLGTSLNTGSENSASGSPASSSKSLQRVMFSDLKDVQRRSISRKVEDAAWVGSFPDRTQAGDLFSAAIGLQRLSPTGSTITDLMDLFHEQIEMLAGEVAFSTSSLKRLSEQAAKSPGDSYLLLIPPSNISLPRTTSSYHLQIHPNRRRRLPAVRARTRRLRSRLPNQRRPLPPNTPLFSRFLSCSRRNKKKKKKEKKKKNLDKAAKLDSFSGPSCYGCGAPLQKSEPDAPGYIEPETYNLKKKHRQLRTVICGRCRLLSHVHMITAVGGNGGYPGGKQFVTAEELREKLSHLRHEKTLIVKLVDIVDFNGSFLARVRDHVGSNPIILVVTKVDLLPKGTDLNCVGEWVVEATVKKKLNVLSVHLTSSKSLVGVSGVISEIQKEKKGRDVHILGSANVGKSAFINALLKLLSYNDPVAASARRYKPI</sequence>
<dbReference type="InterPro" id="IPR027417">
    <property type="entry name" value="P-loop_NTPase"/>
</dbReference>
<keyword evidence="3" id="KW-1185">Reference proteome</keyword>
<evidence type="ECO:0000313" key="2">
    <source>
        <dbReference type="EMBL" id="KAL1557170.1"/>
    </source>
</evidence>
<dbReference type="SUPFAM" id="SSF52540">
    <property type="entry name" value="P-loop containing nucleoside triphosphate hydrolases"/>
    <property type="match status" value="1"/>
</dbReference>
<feature type="compositionally biased region" description="Low complexity" evidence="1">
    <location>
        <begin position="81"/>
        <end position="94"/>
    </location>
</feature>
<dbReference type="CDD" id="cd01855">
    <property type="entry name" value="YqeH"/>
    <property type="match status" value="1"/>
</dbReference>
<dbReference type="EC" id="1.14.13.39" evidence="2"/>
<gene>
    <name evidence="2" type="ORF">AAHA92_12692</name>
</gene>
<dbReference type="Gene3D" id="3.40.50.300">
    <property type="entry name" value="P-loop containing nucleotide triphosphate hydrolases"/>
    <property type="match status" value="1"/>
</dbReference>
<keyword evidence="2" id="KW-0560">Oxidoreductase</keyword>
<accession>A0ABD1HL73</accession>
<feature type="region of interest" description="Disordered" evidence="1">
    <location>
        <begin position="231"/>
        <end position="250"/>
    </location>
</feature>
<comment type="caution">
    <text evidence="2">The sequence shown here is derived from an EMBL/GenBank/DDBJ whole genome shotgun (WGS) entry which is preliminary data.</text>
</comment>
<organism evidence="2 3">
    <name type="scientific">Salvia divinorum</name>
    <name type="common">Maria pastora</name>
    <name type="synonym">Diviner's sage</name>
    <dbReference type="NCBI Taxonomy" id="28513"/>
    <lineage>
        <taxon>Eukaryota</taxon>
        <taxon>Viridiplantae</taxon>
        <taxon>Streptophyta</taxon>
        <taxon>Embryophyta</taxon>
        <taxon>Tracheophyta</taxon>
        <taxon>Spermatophyta</taxon>
        <taxon>Magnoliopsida</taxon>
        <taxon>eudicotyledons</taxon>
        <taxon>Gunneridae</taxon>
        <taxon>Pentapetalae</taxon>
        <taxon>asterids</taxon>
        <taxon>lamiids</taxon>
        <taxon>Lamiales</taxon>
        <taxon>Lamiaceae</taxon>
        <taxon>Nepetoideae</taxon>
        <taxon>Mentheae</taxon>
        <taxon>Salviinae</taxon>
        <taxon>Salvia</taxon>
        <taxon>Salvia subgen. Calosphace</taxon>
    </lineage>
</organism>
<dbReference type="EMBL" id="JBEAFC010000005">
    <property type="protein sequence ID" value="KAL1557170.1"/>
    <property type="molecule type" value="Genomic_DNA"/>
</dbReference>
<evidence type="ECO:0000313" key="3">
    <source>
        <dbReference type="Proteomes" id="UP001567538"/>
    </source>
</evidence>
<feature type="region of interest" description="Disordered" evidence="1">
    <location>
        <begin position="75"/>
        <end position="94"/>
    </location>
</feature>
<dbReference type="Proteomes" id="UP001567538">
    <property type="component" value="Unassembled WGS sequence"/>
</dbReference>
<dbReference type="AlphaFoldDB" id="A0ABD1HL73"/>
<dbReference type="InterPro" id="IPR044229">
    <property type="entry name" value="NOA1"/>
</dbReference>
<proteinExistence type="predicted"/>
<evidence type="ECO:0000256" key="1">
    <source>
        <dbReference type="SAM" id="MobiDB-lite"/>
    </source>
</evidence>
<dbReference type="GO" id="GO:0004517">
    <property type="term" value="F:nitric-oxide synthase activity"/>
    <property type="evidence" value="ECO:0007669"/>
    <property type="project" value="UniProtKB-EC"/>
</dbReference>
<dbReference type="PANTHER" id="PTHR47569">
    <property type="entry name" value="NO-ASSOCIATED PROTEIN 1, CHLOROPLASTIC/MITOCHONDRIAL"/>
    <property type="match status" value="1"/>
</dbReference>
<name>A0ABD1HL73_SALDI</name>
<reference evidence="2 3" key="1">
    <citation type="submission" date="2024-06" db="EMBL/GenBank/DDBJ databases">
        <title>A chromosome level genome sequence of Diviner's sage (Salvia divinorum).</title>
        <authorList>
            <person name="Ford S.A."/>
            <person name="Ro D.-K."/>
            <person name="Ness R.W."/>
            <person name="Phillips M.A."/>
        </authorList>
    </citation>
    <scope>NUCLEOTIDE SEQUENCE [LARGE SCALE GENOMIC DNA]</scope>
    <source>
        <strain evidence="2">SAF-2024a</strain>
        <tissue evidence="2">Leaf</tissue>
    </source>
</reference>
<protein>
    <submittedName>
        <fullName evidence="2">Nitric-oxide synthase (NADPH)</fullName>
        <ecNumber evidence="2">1.14.13.39</ecNumber>
    </submittedName>
</protein>
<dbReference type="PANTHER" id="PTHR47569:SF2">
    <property type="entry name" value="NO-ASSOCIATED PROTEIN 1, CHLOROPLASTIC_MITOCHONDRIAL"/>
    <property type="match status" value="1"/>
</dbReference>